<feature type="compositionally biased region" description="Basic and acidic residues" evidence="1">
    <location>
        <begin position="1"/>
        <end position="11"/>
    </location>
</feature>
<accession>A0AAN6YUZ3</accession>
<comment type="caution">
    <text evidence="2">The sequence shown here is derived from an EMBL/GenBank/DDBJ whole genome shotgun (WGS) entry which is preliminary data.</text>
</comment>
<organism evidence="2 3">
    <name type="scientific">Canariomyces notabilis</name>
    <dbReference type="NCBI Taxonomy" id="2074819"/>
    <lineage>
        <taxon>Eukaryota</taxon>
        <taxon>Fungi</taxon>
        <taxon>Dikarya</taxon>
        <taxon>Ascomycota</taxon>
        <taxon>Pezizomycotina</taxon>
        <taxon>Sordariomycetes</taxon>
        <taxon>Sordariomycetidae</taxon>
        <taxon>Sordariales</taxon>
        <taxon>Chaetomiaceae</taxon>
        <taxon>Canariomyces</taxon>
    </lineage>
</organism>
<name>A0AAN6YUZ3_9PEZI</name>
<dbReference type="GeneID" id="89934148"/>
<dbReference type="RefSeq" id="XP_064672312.1">
    <property type="nucleotide sequence ID" value="XM_064810024.1"/>
</dbReference>
<dbReference type="InterPro" id="IPR018824">
    <property type="entry name" value="Conidiation-specific_6"/>
</dbReference>
<reference evidence="2" key="2">
    <citation type="submission" date="2023-05" db="EMBL/GenBank/DDBJ databases">
        <authorList>
            <consortium name="Lawrence Berkeley National Laboratory"/>
            <person name="Steindorff A."/>
            <person name="Hensen N."/>
            <person name="Bonometti L."/>
            <person name="Westerberg I."/>
            <person name="Brannstrom I.O."/>
            <person name="Guillou S."/>
            <person name="Cros-Aarteil S."/>
            <person name="Calhoun S."/>
            <person name="Haridas S."/>
            <person name="Kuo A."/>
            <person name="Mondo S."/>
            <person name="Pangilinan J."/>
            <person name="Riley R."/>
            <person name="Labutti K."/>
            <person name="Andreopoulos B."/>
            <person name="Lipzen A."/>
            <person name="Chen C."/>
            <person name="Yanf M."/>
            <person name="Daum C."/>
            <person name="Ng V."/>
            <person name="Clum A."/>
            <person name="Ohm R."/>
            <person name="Martin F."/>
            <person name="Silar P."/>
            <person name="Natvig D."/>
            <person name="Lalanne C."/>
            <person name="Gautier V."/>
            <person name="Ament-Velasquez S.L."/>
            <person name="Kruys A."/>
            <person name="Hutchinson M.I."/>
            <person name="Powell A.J."/>
            <person name="Barry K."/>
            <person name="Miller A.N."/>
            <person name="Grigoriev I.V."/>
            <person name="Debuchy R."/>
            <person name="Gladieux P."/>
            <person name="Thoren M.H."/>
            <person name="Johannesson H."/>
        </authorList>
    </citation>
    <scope>NUCLEOTIDE SEQUENCE</scope>
    <source>
        <strain evidence="2">CBS 508.74</strain>
    </source>
</reference>
<keyword evidence="3" id="KW-1185">Reference proteome</keyword>
<feature type="compositionally biased region" description="Basic and acidic residues" evidence="1">
    <location>
        <begin position="22"/>
        <end position="42"/>
    </location>
</feature>
<evidence type="ECO:0000256" key="1">
    <source>
        <dbReference type="SAM" id="MobiDB-lite"/>
    </source>
</evidence>
<feature type="compositionally biased region" description="Polar residues" evidence="1">
    <location>
        <begin position="60"/>
        <end position="82"/>
    </location>
</feature>
<feature type="compositionally biased region" description="Basic and acidic residues" evidence="1">
    <location>
        <begin position="130"/>
        <end position="148"/>
    </location>
</feature>
<dbReference type="GO" id="GO:0005737">
    <property type="term" value="C:cytoplasm"/>
    <property type="evidence" value="ECO:0007669"/>
    <property type="project" value="TreeGrafter"/>
</dbReference>
<evidence type="ECO:0000313" key="2">
    <source>
        <dbReference type="EMBL" id="KAK4114742.1"/>
    </source>
</evidence>
<dbReference type="PANTHER" id="PTHR36576:SF2">
    <property type="entry name" value="PROTEIN CON-6, PUTATIVE (AFU_ORTHOLOGUE AFUA_4G03615)-RELATED"/>
    <property type="match status" value="1"/>
</dbReference>
<proteinExistence type="predicted"/>
<sequence length="148" mass="15827">MADPGNRERGLRAALNNPRVSEQAKQRDREILEAEFGEHIESPEPAQTGSRRRASGGKKSASTGPHSSSATEEAQQGFTHPQASSSRMKARRASSGEGAPAGLHEMTEGKDTGNVIRGLKAALKNPNVSEKAKEADRKKLRELGESAD</sequence>
<reference evidence="2" key="1">
    <citation type="journal article" date="2023" name="Mol. Phylogenet. Evol.">
        <title>Genome-scale phylogeny and comparative genomics of the fungal order Sordariales.</title>
        <authorList>
            <person name="Hensen N."/>
            <person name="Bonometti L."/>
            <person name="Westerberg I."/>
            <person name="Brannstrom I.O."/>
            <person name="Guillou S."/>
            <person name="Cros-Aarteil S."/>
            <person name="Calhoun S."/>
            <person name="Haridas S."/>
            <person name="Kuo A."/>
            <person name="Mondo S."/>
            <person name="Pangilinan J."/>
            <person name="Riley R."/>
            <person name="LaButti K."/>
            <person name="Andreopoulos B."/>
            <person name="Lipzen A."/>
            <person name="Chen C."/>
            <person name="Yan M."/>
            <person name="Daum C."/>
            <person name="Ng V."/>
            <person name="Clum A."/>
            <person name="Steindorff A."/>
            <person name="Ohm R.A."/>
            <person name="Martin F."/>
            <person name="Silar P."/>
            <person name="Natvig D.O."/>
            <person name="Lalanne C."/>
            <person name="Gautier V."/>
            <person name="Ament-Velasquez S.L."/>
            <person name="Kruys A."/>
            <person name="Hutchinson M.I."/>
            <person name="Powell A.J."/>
            <person name="Barry K."/>
            <person name="Miller A.N."/>
            <person name="Grigoriev I.V."/>
            <person name="Debuchy R."/>
            <person name="Gladieux P."/>
            <person name="Hiltunen Thoren M."/>
            <person name="Johannesson H."/>
        </authorList>
    </citation>
    <scope>NUCLEOTIDE SEQUENCE</scope>
    <source>
        <strain evidence="2">CBS 508.74</strain>
    </source>
</reference>
<evidence type="ECO:0008006" key="4">
    <source>
        <dbReference type="Google" id="ProtNLM"/>
    </source>
</evidence>
<dbReference type="Pfam" id="PF10346">
    <property type="entry name" value="Con-6"/>
    <property type="match status" value="2"/>
</dbReference>
<feature type="region of interest" description="Disordered" evidence="1">
    <location>
        <begin position="1"/>
        <end position="148"/>
    </location>
</feature>
<dbReference type="InterPro" id="IPR052670">
    <property type="entry name" value="UPF0654_domain"/>
</dbReference>
<dbReference type="AlphaFoldDB" id="A0AAN6YUZ3"/>
<dbReference type="EMBL" id="MU853336">
    <property type="protein sequence ID" value="KAK4114742.1"/>
    <property type="molecule type" value="Genomic_DNA"/>
</dbReference>
<dbReference type="Proteomes" id="UP001302812">
    <property type="component" value="Unassembled WGS sequence"/>
</dbReference>
<dbReference type="PANTHER" id="PTHR36576">
    <property type="entry name" value="UPF0654 PROTEIN C11D3.01C-RELATED"/>
    <property type="match status" value="1"/>
</dbReference>
<gene>
    <name evidence="2" type="ORF">N656DRAFT_544192</name>
</gene>
<evidence type="ECO:0000313" key="3">
    <source>
        <dbReference type="Proteomes" id="UP001302812"/>
    </source>
</evidence>
<protein>
    <recommendedName>
        <fullName evidence="4">Conidiation-specific protein 6</fullName>
    </recommendedName>
</protein>